<evidence type="ECO:0000256" key="7">
    <source>
        <dbReference type="HAMAP-Rule" id="MF_00156"/>
    </source>
</evidence>
<evidence type="ECO:0000313" key="12">
    <source>
        <dbReference type="Proteomes" id="UP000198571"/>
    </source>
</evidence>
<dbReference type="AlphaFoldDB" id="A0A1H9P5J5"/>
<reference evidence="12" key="1">
    <citation type="submission" date="2016-10" db="EMBL/GenBank/DDBJ databases">
        <authorList>
            <person name="Varghese N."/>
            <person name="Submissions S."/>
        </authorList>
    </citation>
    <scope>NUCLEOTIDE SEQUENCE [LARGE SCALE GENOMIC DNA]</scope>
    <source>
        <strain evidence="12">S9</strain>
    </source>
</reference>
<dbReference type="InterPro" id="IPR003700">
    <property type="entry name" value="Pantoate_hydroxy_MeTrfase"/>
</dbReference>
<dbReference type="FunFam" id="3.20.20.60:FF:000003">
    <property type="entry name" value="3-methyl-2-oxobutanoate hydroxymethyltransferase"/>
    <property type="match status" value="1"/>
</dbReference>
<evidence type="ECO:0000256" key="8">
    <source>
        <dbReference type="PIRSR" id="PIRSR000388-1"/>
    </source>
</evidence>
<dbReference type="PANTHER" id="PTHR20881:SF0">
    <property type="entry name" value="3-METHYL-2-OXOBUTANOATE HYDROXYMETHYLTRANSFERASE"/>
    <property type="match status" value="1"/>
</dbReference>
<evidence type="ECO:0000256" key="10">
    <source>
        <dbReference type="PIRSR" id="PIRSR000388-3"/>
    </source>
</evidence>
<feature type="binding site" evidence="7 9">
    <location>
        <position position="82"/>
    </location>
    <ligand>
        <name>3-methyl-2-oxobutanoate</name>
        <dbReference type="ChEBI" id="CHEBI:11851"/>
    </ligand>
</feature>
<dbReference type="Pfam" id="PF02548">
    <property type="entry name" value="Pantoate_transf"/>
    <property type="match status" value="1"/>
</dbReference>
<comment type="subcellular location">
    <subcellularLocation>
        <location evidence="7">Cytoplasm</location>
    </subcellularLocation>
</comment>
<name>A0A1H9P5J5_9BACI</name>
<protein>
    <recommendedName>
        <fullName evidence="7">3-methyl-2-oxobutanoate hydroxymethyltransferase</fullName>
        <ecNumber evidence="7">2.1.2.11</ecNumber>
    </recommendedName>
    <alternativeName>
        <fullName evidence="7">Ketopantoate hydroxymethyltransferase</fullName>
        <shortName evidence="7">KPHMT</shortName>
    </alternativeName>
</protein>
<keyword evidence="7 10" id="KW-0460">Magnesium</keyword>
<dbReference type="GO" id="GO:0005737">
    <property type="term" value="C:cytoplasm"/>
    <property type="evidence" value="ECO:0007669"/>
    <property type="project" value="UniProtKB-SubCell"/>
</dbReference>
<keyword evidence="11" id="KW-0489">Methyltransferase</keyword>
<proteinExistence type="inferred from homology"/>
<evidence type="ECO:0000256" key="9">
    <source>
        <dbReference type="PIRSR" id="PIRSR000388-2"/>
    </source>
</evidence>
<keyword evidence="7 10" id="KW-0479">Metal-binding</keyword>
<feature type="binding site" evidence="7 10">
    <location>
        <position position="82"/>
    </location>
    <ligand>
        <name>Mg(2+)</name>
        <dbReference type="ChEBI" id="CHEBI:18420"/>
    </ligand>
</feature>
<dbReference type="SUPFAM" id="SSF51621">
    <property type="entry name" value="Phosphoenolpyruvate/pyruvate domain"/>
    <property type="match status" value="1"/>
</dbReference>
<dbReference type="PIRSF" id="PIRSF000388">
    <property type="entry name" value="Pantoate_hydroxy_MeTrfase"/>
    <property type="match status" value="1"/>
</dbReference>
<organism evidence="11 12">
    <name type="scientific">Salipaludibacillus aurantiacus</name>
    <dbReference type="NCBI Taxonomy" id="1601833"/>
    <lineage>
        <taxon>Bacteria</taxon>
        <taxon>Bacillati</taxon>
        <taxon>Bacillota</taxon>
        <taxon>Bacilli</taxon>
        <taxon>Bacillales</taxon>
        <taxon>Bacillaceae</taxon>
    </lineage>
</organism>
<evidence type="ECO:0000256" key="2">
    <source>
        <dbReference type="ARBA" id="ARBA00008676"/>
    </source>
</evidence>
<dbReference type="GO" id="GO:0003864">
    <property type="term" value="F:3-methyl-2-oxobutanoate hydroxymethyltransferase activity"/>
    <property type="evidence" value="ECO:0007669"/>
    <property type="project" value="UniProtKB-UniRule"/>
</dbReference>
<gene>
    <name evidence="7" type="primary">panB</name>
    <name evidence="11" type="ORF">SAMN05518684_101156</name>
</gene>
<keyword evidence="4 7" id="KW-0566">Pantothenate biosynthesis</keyword>
<keyword evidence="5 7" id="KW-0808">Transferase</keyword>
<accession>A0A1H9P5J5</accession>
<dbReference type="Gene3D" id="3.20.20.60">
    <property type="entry name" value="Phosphoenolpyruvate-binding domains"/>
    <property type="match status" value="1"/>
</dbReference>
<evidence type="ECO:0000256" key="3">
    <source>
        <dbReference type="ARBA" id="ARBA00011424"/>
    </source>
</evidence>
<dbReference type="UniPathway" id="UPA00028">
    <property type="reaction ID" value="UER00003"/>
</dbReference>
<comment type="pathway">
    <text evidence="1 7">Cofactor biosynthesis; (R)-pantothenate biosynthesis; (R)-pantoate from 3-methyl-2-oxobutanoate: step 1/2.</text>
</comment>
<dbReference type="HAMAP" id="MF_00156">
    <property type="entry name" value="PanB"/>
    <property type="match status" value="1"/>
</dbReference>
<keyword evidence="7" id="KW-0963">Cytoplasm</keyword>
<evidence type="ECO:0000256" key="6">
    <source>
        <dbReference type="ARBA" id="ARBA00056497"/>
    </source>
</evidence>
<dbReference type="EMBL" id="FOGT01000001">
    <property type="protein sequence ID" value="SER43516.1"/>
    <property type="molecule type" value="Genomic_DNA"/>
</dbReference>
<comment type="catalytic activity">
    <reaction evidence="7">
        <text>(6R)-5,10-methylene-5,6,7,8-tetrahydrofolate + 3-methyl-2-oxobutanoate + H2O = 2-dehydropantoate + (6S)-5,6,7,8-tetrahydrofolate</text>
        <dbReference type="Rhea" id="RHEA:11824"/>
        <dbReference type="ChEBI" id="CHEBI:11561"/>
        <dbReference type="ChEBI" id="CHEBI:11851"/>
        <dbReference type="ChEBI" id="CHEBI:15377"/>
        <dbReference type="ChEBI" id="CHEBI:15636"/>
        <dbReference type="ChEBI" id="CHEBI:57453"/>
        <dbReference type="EC" id="2.1.2.11"/>
    </reaction>
</comment>
<feature type="binding site" evidence="7 10">
    <location>
        <position position="43"/>
    </location>
    <ligand>
        <name>Mg(2+)</name>
        <dbReference type="ChEBI" id="CHEBI:18420"/>
    </ligand>
</feature>
<comment type="function">
    <text evidence="6 7">Catalyzes the reversible reaction in which hydroxymethyl group from 5,10-methylenetetrahydrofolate is transferred onto alpha-ketoisovalerate to form ketopantoate.</text>
</comment>
<feature type="binding site" evidence="7 10">
    <location>
        <position position="114"/>
    </location>
    <ligand>
        <name>Mg(2+)</name>
        <dbReference type="ChEBI" id="CHEBI:18420"/>
    </ligand>
</feature>
<dbReference type="NCBIfam" id="NF001452">
    <property type="entry name" value="PRK00311.1"/>
    <property type="match status" value="1"/>
</dbReference>
<dbReference type="InterPro" id="IPR015813">
    <property type="entry name" value="Pyrv/PenolPyrv_kinase-like_dom"/>
</dbReference>
<dbReference type="GO" id="GO:0000287">
    <property type="term" value="F:magnesium ion binding"/>
    <property type="evidence" value="ECO:0007669"/>
    <property type="project" value="TreeGrafter"/>
</dbReference>
<dbReference type="PANTHER" id="PTHR20881">
    <property type="entry name" value="3-METHYL-2-OXOBUTANOATE HYDROXYMETHYLTRANSFERASE"/>
    <property type="match status" value="1"/>
</dbReference>
<evidence type="ECO:0000313" key="11">
    <source>
        <dbReference type="EMBL" id="SER43516.1"/>
    </source>
</evidence>
<dbReference type="OrthoDB" id="9781789at2"/>
<dbReference type="STRING" id="1601833.SAMN05518684_101156"/>
<dbReference type="GO" id="GO:0008168">
    <property type="term" value="F:methyltransferase activity"/>
    <property type="evidence" value="ECO:0007669"/>
    <property type="project" value="UniProtKB-KW"/>
</dbReference>
<evidence type="ECO:0000256" key="4">
    <source>
        <dbReference type="ARBA" id="ARBA00022655"/>
    </source>
</evidence>
<evidence type="ECO:0000256" key="1">
    <source>
        <dbReference type="ARBA" id="ARBA00005033"/>
    </source>
</evidence>
<feature type="binding site" evidence="7 9">
    <location>
        <begin position="43"/>
        <end position="44"/>
    </location>
    <ligand>
        <name>3-methyl-2-oxobutanoate</name>
        <dbReference type="ChEBI" id="CHEBI:11851"/>
    </ligand>
</feature>
<dbReference type="NCBIfam" id="TIGR00222">
    <property type="entry name" value="panB"/>
    <property type="match status" value="1"/>
</dbReference>
<evidence type="ECO:0000256" key="5">
    <source>
        <dbReference type="ARBA" id="ARBA00022679"/>
    </source>
</evidence>
<dbReference type="RefSeq" id="WP_093047100.1">
    <property type="nucleotide sequence ID" value="NZ_FOGT01000001.1"/>
</dbReference>
<feature type="active site" description="Proton acceptor" evidence="7 8">
    <location>
        <position position="181"/>
    </location>
</feature>
<dbReference type="InterPro" id="IPR040442">
    <property type="entry name" value="Pyrv_kinase-like_dom_sf"/>
</dbReference>
<dbReference type="CDD" id="cd06557">
    <property type="entry name" value="KPHMT-like"/>
    <property type="match status" value="1"/>
</dbReference>
<dbReference type="GO" id="GO:0015940">
    <property type="term" value="P:pantothenate biosynthetic process"/>
    <property type="evidence" value="ECO:0007669"/>
    <property type="project" value="UniProtKB-UniRule"/>
</dbReference>
<comment type="cofactor">
    <cofactor evidence="7 10">
        <name>Mg(2+)</name>
        <dbReference type="ChEBI" id="CHEBI:18420"/>
    </cofactor>
    <text evidence="7 10">Binds 1 Mg(2+) ion per subunit.</text>
</comment>
<sequence>MKTTTDFKKMKSSHEPVVMVTAYDAPSAKLAEQAAVDVILVGDSLGMVVLGYESTVPVTMDDMVHHTKAVKRGATDTFVVADMPFLSYHAGIEETFANARRLIQEGGAHAVKLEGNGPVIEKTALLVQAGVPVVSHLGLTPQAVGVLGGYSVQGKEAAEAEKLIKDAAALEEAGACLLVLECVPEALAETVAKSLTIPVIGIGGGRYTDGQVLVYHDIIGYHSGHMPKFVKQYTNIKEIIEQSLVQFKEDVKNRSFPDKKHVFKPVERDEIELYGGRGAND</sequence>
<feature type="binding site" evidence="7 9">
    <location>
        <position position="112"/>
    </location>
    <ligand>
        <name>3-methyl-2-oxobutanoate</name>
        <dbReference type="ChEBI" id="CHEBI:11851"/>
    </ligand>
</feature>
<comment type="subunit">
    <text evidence="3 7">Homodecamer; pentamer of dimers.</text>
</comment>
<keyword evidence="12" id="KW-1185">Reference proteome</keyword>
<dbReference type="Proteomes" id="UP000198571">
    <property type="component" value="Unassembled WGS sequence"/>
</dbReference>
<comment type="similarity">
    <text evidence="2 7">Belongs to the PanB family.</text>
</comment>
<dbReference type="EC" id="2.1.2.11" evidence="7"/>
<dbReference type="GO" id="GO:0032259">
    <property type="term" value="P:methylation"/>
    <property type="evidence" value="ECO:0007669"/>
    <property type="project" value="UniProtKB-KW"/>
</dbReference>